<feature type="compositionally biased region" description="Low complexity" evidence="1">
    <location>
        <begin position="172"/>
        <end position="185"/>
    </location>
</feature>
<evidence type="ECO:0000256" key="1">
    <source>
        <dbReference type="SAM" id="MobiDB-lite"/>
    </source>
</evidence>
<organism evidence="2 3">
    <name type="scientific">Panaeolus cyanescens</name>
    <dbReference type="NCBI Taxonomy" id="181874"/>
    <lineage>
        <taxon>Eukaryota</taxon>
        <taxon>Fungi</taxon>
        <taxon>Dikarya</taxon>
        <taxon>Basidiomycota</taxon>
        <taxon>Agaricomycotina</taxon>
        <taxon>Agaricomycetes</taxon>
        <taxon>Agaricomycetidae</taxon>
        <taxon>Agaricales</taxon>
        <taxon>Agaricineae</taxon>
        <taxon>Galeropsidaceae</taxon>
        <taxon>Panaeolus</taxon>
    </lineage>
</organism>
<feature type="region of interest" description="Disordered" evidence="1">
    <location>
        <begin position="104"/>
        <end position="123"/>
    </location>
</feature>
<dbReference type="AlphaFoldDB" id="A0A409VS00"/>
<evidence type="ECO:0000313" key="3">
    <source>
        <dbReference type="Proteomes" id="UP000284842"/>
    </source>
</evidence>
<reference evidence="2 3" key="1">
    <citation type="journal article" date="2018" name="Evol. Lett.">
        <title>Horizontal gene cluster transfer increased hallucinogenic mushroom diversity.</title>
        <authorList>
            <person name="Reynolds H.T."/>
            <person name="Vijayakumar V."/>
            <person name="Gluck-Thaler E."/>
            <person name="Korotkin H.B."/>
            <person name="Matheny P.B."/>
            <person name="Slot J.C."/>
        </authorList>
    </citation>
    <scope>NUCLEOTIDE SEQUENCE [LARGE SCALE GENOMIC DNA]</scope>
    <source>
        <strain evidence="2 3">2629</strain>
    </source>
</reference>
<accession>A0A409VS00</accession>
<dbReference type="Proteomes" id="UP000284842">
    <property type="component" value="Unassembled WGS sequence"/>
</dbReference>
<keyword evidence="3" id="KW-1185">Reference proteome</keyword>
<dbReference type="OrthoDB" id="10568737at2759"/>
<comment type="caution">
    <text evidence="2">The sequence shown here is derived from an EMBL/GenBank/DDBJ whole genome shotgun (WGS) entry which is preliminary data.</text>
</comment>
<gene>
    <name evidence="2" type="ORF">CVT24_000093</name>
</gene>
<name>A0A409VS00_9AGAR</name>
<protein>
    <submittedName>
        <fullName evidence="2">Uncharacterized protein</fullName>
    </submittedName>
</protein>
<evidence type="ECO:0000313" key="2">
    <source>
        <dbReference type="EMBL" id="PPQ69019.1"/>
    </source>
</evidence>
<feature type="region of interest" description="Disordered" evidence="1">
    <location>
        <begin position="168"/>
        <end position="198"/>
    </location>
</feature>
<proteinExistence type="predicted"/>
<dbReference type="InParanoid" id="A0A409VS00"/>
<dbReference type="EMBL" id="NHTK01005995">
    <property type="protein sequence ID" value="PPQ69019.1"/>
    <property type="molecule type" value="Genomic_DNA"/>
</dbReference>
<sequence length="307" mass="33966">MPSANSSYRPAGGLQAALKLNDDKQAFSIFASDIRRICLTKLDLSVSSWGNVIPPQVLQNLIEEVYLFVLLETSPLRQALEEYMIYQHKQNRACAAKVKKNAHALNKGSSNSPSSPIAAGSPQASVSKRKYEADVSPSVSVSDAESARLFKRMKAELIPMPLNFLTEEEESVPSSSQSSKASTSKSPDRQGASSSCRINKDAPVEKPLVITPRSKPLRKLGPIDLAAIDEFLQAAQPPLTHLQSHFVDAGLHTEEDLMSLAEWEDKEIVDFFVVSSRQFEMKNLTTFDIFRLKKHLKEYFVNNSVGV</sequence>